<organism evidence="1 2">
    <name type="scientific">Roseateles paludis</name>
    <dbReference type="NCBI Taxonomy" id="3145238"/>
    <lineage>
        <taxon>Bacteria</taxon>
        <taxon>Pseudomonadati</taxon>
        <taxon>Pseudomonadota</taxon>
        <taxon>Betaproteobacteria</taxon>
        <taxon>Burkholderiales</taxon>
        <taxon>Sphaerotilaceae</taxon>
        <taxon>Roseateles</taxon>
    </lineage>
</organism>
<name>A0ABV0G6G8_9BURK</name>
<dbReference type="RefSeq" id="WP_347706096.1">
    <property type="nucleotide sequence ID" value="NZ_JBDPZD010000006.1"/>
</dbReference>
<evidence type="ECO:0000313" key="2">
    <source>
        <dbReference type="Proteomes" id="UP001495147"/>
    </source>
</evidence>
<dbReference type="EMBL" id="JBDPZD010000006">
    <property type="protein sequence ID" value="MEO3693285.1"/>
    <property type="molecule type" value="Genomic_DNA"/>
</dbReference>
<protein>
    <recommendedName>
        <fullName evidence="3">DUF5667 domain-containing protein</fullName>
    </recommendedName>
</protein>
<gene>
    <name evidence="1" type="ORF">ABDJ85_17580</name>
</gene>
<accession>A0ABV0G6G8</accession>
<sequence>MFHIESRMSMILSIRGFVVSASLALGLGGAGAQVPWSAGQIELKSRPSELLMAPAAAWYPVLATVQSRLEARGQQEATFSAGEKVELLVYRTALAQARSDWKAVLQYTQAVRELQTGESGRRTAGLLNELLARQALERADDAWLRETTRRQVAAMPWDDVAPAILAIRKALAEMQPEAVQQFVASQMDLSTSMTKGQANLPFVMQLLGARYQLQQVIPHRAALLVGLDDAIREREGAK</sequence>
<evidence type="ECO:0000313" key="1">
    <source>
        <dbReference type="EMBL" id="MEO3693285.1"/>
    </source>
</evidence>
<reference evidence="1 2" key="1">
    <citation type="submission" date="2024-05" db="EMBL/GenBank/DDBJ databases">
        <title>Roseateles sp. DJS-2-20 16S ribosomal RNA gene Genome sequencing and assembly.</title>
        <authorList>
            <person name="Woo H."/>
        </authorList>
    </citation>
    <scope>NUCLEOTIDE SEQUENCE [LARGE SCALE GENOMIC DNA]</scope>
    <source>
        <strain evidence="1 2">DJS-2-20</strain>
    </source>
</reference>
<comment type="caution">
    <text evidence="1">The sequence shown here is derived from an EMBL/GenBank/DDBJ whole genome shotgun (WGS) entry which is preliminary data.</text>
</comment>
<keyword evidence="2" id="KW-1185">Reference proteome</keyword>
<dbReference type="Proteomes" id="UP001495147">
    <property type="component" value="Unassembled WGS sequence"/>
</dbReference>
<evidence type="ECO:0008006" key="3">
    <source>
        <dbReference type="Google" id="ProtNLM"/>
    </source>
</evidence>
<proteinExistence type="predicted"/>